<dbReference type="OrthoDB" id="302058at2759"/>
<feature type="compositionally biased region" description="Polar residues" evidence="1">
    <location>
        <begin position="78"/>
        <end position="97"/>
    </location>
</feature>
<evidence type="ECO:0000259" key="2">
    <source>
        <dbReference type="Pfam" id="PF13843"/>
    </source>
</evidence>
<dbReference type="GeneID" id="5037529"/>
<feature type="region of interest" description="Disordered" evidence="1">
    <location>
        <begin position="146"/>
        <end position="216"/>
    </location>
</feature>
<organism evidence="3 4">
    <name type="scientific">Paramecium tetraurelia</name>
    <dbReference type="NCBI Taxonomy" id="5888"/>
    <lineage>
        <taxon>Eukaryota</taxon>
        <taxon>Sar</taxon>
        <taxon>Alveolata</taxon>
        <taxon>Ciliophora</taxon>
        <taxon>Intramacronucleata</taxon>
        <taxon>Oligohymenophorea</taxon>
        <taxon>Peniculida</taxon>
        <taxon>Parameciidae</taxon>
        <taxon>Paramecium</taxon>
    </lineage>
</organism>
<feature type="compositionally biased region" description="Polar residues" evidence="1">
    <location>
        <begin position="164"/>
        <end position="180"/>
    </location>
</feature>
<feature type="region of interest" description="Disordered" evidence="1">
    <location>
        <begin position="903"/>
        <end position="977"/>
    </location>
</feature>
<evidence type="ECO:0000256" key="1">
    <source>
        <dbReference type="SAM" id="MobiDB-lite"/>
    </source>
</evidence>
<feature type="compositionally biased region" description="Low complexity" evidence="1">
    <location>
        <begin position="918"/>
        <end position="938"/>
    </location>
</feature>
<dbReference type="EMBL" id="CT868507">
    <property type="protein sequence ID" value="CAK84347.1"/>
    <property type="molecule type" value="Genomic_DNA"/>
</dbReference>
<dbReference type="HOGENOM" id="CLU_301787_0_0_1"/>
<evidence type="ECO:0000313" key="4">
    <source>
        <dbReference type="Proteomes" id="UP000000600"/>
    </source>
</evidence>
<keyword evidence="4" id="KW-1185">Reference proteome</keyword>
<feature type="compositionally biased region" description="Basic and acidic residues" evidence="1">
    <location>
        <begin position="150"/>
        <end position="163"/>
    </location>
</feature>
<accession>A0DMT0</accession>
<protein>
    <recommendedName>
        <fullName evidence="2">PiggyBac transposable element-derived protein domain-containing protein</fullName>
    </recommendedName>
</protein>
<reference evidence="3 4" key="1">
    <citation type="journal article" date="2006" name="Nature">
        <title>Global trends of whole-genome duplications revealed by the ciliate Paramecium tetraurelia.</title>
        <authorList>
            <consortium name="Genoscope"/>
            <person name="Aury J.-M."/>
            <person name="Jaillon O."/>
            <person name="Duret L."/>
            <person name="Noel B."/>
            <person name="Jubin C."/>
            <person name="Porcel B.M."/>
            <person name="Segurens B."/>
            <person name="Daubin V."/>
            <person name="Anthouard V."/>
            <person name="Aiach N."/>
            <person name="Arnaiz O."/>
            <person name="Billaut A."/>
            <person name="Beisson J."/>
            <person name="Blanc I."/>
            <person name="Bouhouche K."/>
            <person name="Camara F."/>
            <person name="Duharcourt S."/>
            <person name="Guigo R."/>
            <person name="Gogendeau D."/>
            <person name="Katinka M."/>
            <person name="Keller A.-M."/>
            <person name="Kissmehl R."/>
            <person name="Klotz C."/>
            <person name="Koll F."/>
            <person name="Le Moue A."/>
            <person name="Lepere C."/>
            <person name="Malinsky S."/>
            <person name="Nowacki M."/>
            <person name="Nowak J.K."/>
            <person name="Plattner H."/>
            <person name="Poulain J."/>
            <person name="Ruiz F."/>
            <person name="Serrano V."/>
            <person name="Zagulski M."/>
            <person name="Dessen P."/>
            <person name="Betermier M."/>
            <person name="Weissenbach J."/>
            <person name="Scarpelli C."/>
            <person name="Schachter V."/>
            <person name="Sperling L."/>
            <person name="Meyer E."/>
            <person name="Cohen J."/>
            <person name="Wincker P."/>
        </authorList>
    </citation>
    <scope>NUCLEOTIDE SEQUENCE [LARGE SCALE GENOMIC DNA]</scope>
    <source>
        <strain evidence="3 4">Stock d4-2</strain>
    </source>
</reference>
<dbReference type="Pfam" id="PF13843">
    <property type="entry name" value="DDE_Tnp_1_7"/>
    <property type="match status" value="1"/>
</dbReference>
<dbReference type="OMA" id="KNQQWIT"/>
<dbReference type="Proteomes" id="UP000000600">
    <property type="component" value="Unassembled WGS sequence"/>
</dbReference>
<sequence length="993" mass="114877">MSEITSNQPQLESQFLYELVNQIPQPIIQNQSSQHVSIDPPPIQTHDQLPQTNNTTEPIVQQPIQEDNTDPQDQIQNQAQLQHPQPSTNQEPQQQEDQLIPPRQEVNSLVILAALESNDEDKKSQEEADCKLLYKKQRQTSIIIDDDIQDDKTTPKKTAKNEKNNVLSPQQDDPLANSQNDSEKQEVVLPPPSQRSSEEIQPEIQKPFENKTAEDKSSLLDQMLKPEPALKKTQKEFFSFTQPVHPTTVPLTTQKKTKNPIVIDSDDELPPPSNISILKQKIEDTTPSSFFRKKPVENQTPIEVGDNDNFQSQQVDKQQKITQLLQQPIIPAQVSNKPLNQQQRKHQALLEEIVQEDDGIVQDIENQDWTLFSQLNNMVPPKFSGQFRMLEYKDNPQDMIRLLFGETRFKDLMKTCQTSEPEFWLYLGTKLIMGYMRLPDINEYFYGEDWIAGGGIKSIITQQQFDDIDQKVEIIQPKIQTESQLAVKLEFNAQSFFRQEFLPQFTQELNDRFKKLILPGQELFLISNFYTIIYSTKIQWYQLIDKESGIILQQFFWATPINKALDLNSHRDLQKRLRMMFEPYHLGRHIVYSQGLLNAESVLQLYQQKIFVCTDLMQHSLLPHPPTGDQQVVYSSKNKEPIYLCYKNQQWITCVSLQSLQMRSQYLQELSQLQFTEEKIAIQPSEPENTSINSNSKIIFIFVIESILHNIRILKKQEIKTFRTELALQLINKVIDYKNPKPLLRKDGSLQVDRSCQTDQTVGIVNDQLYHCPIHNGNARCQVCLSKSILSKTTASCLGCNKVLGTNIFLCIYPCFRLFHLNPKLYLKEGMYYQIVCGYDQYDQDQEDEEVDQQFLDANLRFKPDTSELDSIYAKSYQDFKNMIPINYEDNYHKKTTIVVIQREKGGNRRGGGRPKASRQQLQSAQNQAAQAEQGNQGDTQDAPKKVRKQNKKAFNAPQQQGQPEKETEQASSAMFDFFSQVRKQAYKKQTQP</sequence>
<dbReference type="RefSeq" id="XP_001451744.1">
    <property type="nucleotide sequence ID" value="XM_001451707.1"/>
</dbReference>
<evidence type="ECO:0000313" key="3">
    <source>
        <dbReference type="EMBL" id="CAK84347.1"/>
    </source>
</evidence>
<feature type="region of interest" description="Disordered" evidence="1">
    <location>
        <begin position="78"/>
        <end position="98"/>
    </location>
</feature>
<name>A0DMT0_PARTE</name>
<feature type="compositionally biased region" description="Basic and acidic residues" evidence="1">
    <location>
        <begin position="206"/>
        <end position="216"/>
    </location>
</feature>
<gene>
    <name evidence="3" type="ORF">GSPATT00018551001</name>
</gene>
<dbReference type="InterPro" id="IPR029526">
    <property type="entry name" value="PGBD"/>
</dbReference>
<dbReference type="AlphaFoldDB" id="A0DMT0"/>
<feature type="compositionally biased region" description="Polar residues" evidence="1">
    <location>
        <begin position="45"/>
        <end position="54"/>
    </location>
</feature>
<dbReference type="InParanoid" id="A0DMT0"/>
<feature type="region of interest" description="Disordered" evidence="1">
    <location>
        <begin position="31"/>
        <end position="54"/>
    </location>
</feature>
<feature type="domain" description="PiggyBac transposable element-derived protein" evidence="2">
    <location>
        <begin position="413"/>
        <end position="623"/>
    </location>
</feature>
<dbReference type="KEGG" id="ptm:GSPATT00018551001"/>
<proteinExistence type="predicted"/>